<evidence type="ECO:0000256" key="11">
    <source>
        <dbReference type="HAMAP-Rule" id="MF_00493"/>
    </source>
</evidence>
<dbReference type="PROSITE" id="PS00958">
    <property type="entry name" value="TRANSALDOLASE_2"/>
    <property type="match status" value="1"/>
</dbReference>
<dbReference type="InterPro" id="IPR001585">
    <property type="entry name" value="TAL/FSA"/>
</dbReference>
<dbReference type="InterPro" id="IPR013785">
    <property type="entry name" value="Aldolase_TIM"/>
</dbReference>
<dbReference type="Gene3D" id="3.20.20.70">
    <property type="entry name" value="Aldolase class I"/>
    <property type="match status" value="1"/>
</dbReference>
<dbReference type="PIRSF" id="PIRSF036915">
    <property type="entry name" value="Trnald_Bac_Plnt"/>
    <property type="match status" value="1"/>
</dbReference>
<evidence type="ECO:0000256" key="2">
    <source>
        <dbReference type="ARBA" id="ARBA00004496"/>
    </source>
</evidence>
<comment type="function">
    <text evidence="1 11">Transaldolase is important for the balance of metabolites in the pentose-phosphate pathway.</text>
</comment>
<comment type="similarity">
    <text evidence="4 11">Belongs to the transaldolase family. Type 2 subfamily.</text>
</comment>
<keyword evidence="6 11" id="KW-0963">Cytoplasm</keyword>
<dbReference type="Pfam" id="PF00923">
    <property type="entry name" value="TAL_FSA"/>
    <property type="match status" value="1"/>
</dbReference>
<accession>A0ABY6DPR8</accession>
<dbReference type="RefSeq" id="WP_263125830.1">
    <property type="nucleotide sequence ID" value="NZ_CP106753.1"/>
</dbReference>
<evidence type="ECO:0000256" key="10">
    <source>
        <dbReference type="ARBA" id="ARBA00048810"/>
    </source>
</evidence>
<comment type="catalytic activity">
    <reaction evidence="10 11">
        <text>D-sedoheptulose 7-phosphate + D-glyceraldehyde 3-phosphate = D-erythrose 4-phosphate + beta-D-fructose 6-phosphate</text>
        <dbReference type="Rhea" id="RHEA:17053"/>
        <dbReference type="ChEBI" id="CHEBI:16897"/>
        <dbReference type="ChEBI" id="CHEBI:57483"/>
        <dbReference type="ChEBI" id="CHEBI:57634"/>
        <dbReference type="ChEBI" id="CHEBI:59776"/>
        <dbReference type="EC" id="2.2.1.2"/>
    </reaction>
</comment>
<dbReference type="HAMAP" id="MF_00493">
    <property type="entry name" value="Transaldolase_2"/>
    <property type="match status" value="1"/>
</dbReference>
<evidence type="ECO:0000256" key="1">
    <source>
        <dbReference type="ARBA" id="ARBA00003518"/>
    </source>
</evidence>
<proteinExistence type="inferred from homology"/>
<dbReference type="CDD" id="cd00955">
    <property type="entry name" value="Transaldolase_like"/>
    <property type="match status" value="1"/>
</dbReference>
<dbReference type="EMBL" id="CP106753">
    <property type="protein sequence ID" value="UXY16370.1"/>
    <property type="molecule type" value="Genomic_DNA"/>
</dbReference>
<keyword evidence="9 11" id="KW-0704">Schiff base</keyword>
<gene>
    <name evidence="11 12" type="primary">tal</name>
    <name evidence="12" type="ORF">N8I74_04945</name>
</gene>
<dbReference type="PANTHER" id="PTHR10683">
    <property type="entry name" value="TRANSALDOLASE"/>
    <property type="match status" value="1"/>
</dbReference>
<keyword evidence="7 11" id="KW-0808">Transferase</keyword>
<feature type="active site" description="Schiff-base intermediate with substrate" evidence="11">
    <location>
        <position position="139"/>
    </location>
</feature>
<sequence>MSKLAAIKPLGQRIWLDNLSRGLLQSGALQKLLDDDAIAGVTSNPAIFYKAISSDPLYTGDLAKLKQQDLSAEQRYEALVVPDVQAACDLNLPQYRSSAGLDGYVSLEVSPFLANDTQGTIEAAHRLWQAVNRPNAMIKVPATQAGIIAFEQLITDGINVNITLMFSLKHADDVLTAYIRGLEARRAAGEPIDHVRAVASVFLSRVDVLLDKQLEAIGTPEALALRGKSAIAFVKVAYQHYKQLFNGTRFKALKAAGAHPQRLLWASTGTKNPAYRDTMYVEELIGQDTVNTVPDATLDAFRDHGVAASRLDTGIEEAVLVLAQLRRLGFDFNRVGEQLQQEGLKLFDDAFEKLLQLTA</sequence>
<evidence type="ECO:0000256" key="3">
    <source>
        <dbReference type="ARBA" id="ARBA00004857"/>
    </source>
</evidence>
<dbReference type="InterPro" id="IPR018225">
    <property type="entry name" value="Transaldolase_AS"/>
</dbReference>
<dbReference type="GO" id="GO:0004801">
    <property type="term" value="F:transaldolase activity"/>
    <property type="evidence" value="ECO:0007669"/>
    <property type="project" value="UniProtKB-EC"/>
</dbReference>
<evidence type="ECO:0000256" key="9">
    <source>
        <dbReference type="ARBA" id="ARBA00023270"/>
    </source>
</evidence>
<dbReference type="InterPro" id="IPR004732">
    <property type="entry name" value="Transaldolase_2"/>
</dbReference>
<protein>
    <recommendedName>
        <fullName evidence="5 11">Transaldolase</fullName>
        <ecNumber evidence="5 11">2.2.1.2</ecNumber>
    </recommendedName>
</protein>
<evidence type="ECO:0000313" key="13">
    <source>
        <dbReference type="Proteomes" id="UP001061302"/>
    </source>
</evidence>
<dbReference type="PROSITE" id="PS01054">
    <property type="entry name" value="TRANSALDOLASE_1"/>
    <property type="match status" value="1"/>
</dbReference>
<evidence type="ECO:0000256" key="5">
    <source>
        <dbReference type="ARBA" id="ARBA00013151"/>
    </source>
</evidence>
<dbReference type="Proteomes" id="UP001061302">
    <property type="component" value="Chromosome"/>
</dbReference>
<evidence type="ECO:0000313" key="12">
    <source>
        <dbReference type="EMBL" id="UXY16370.1"/>
    </source>
</evidence>
<dbReference type="NCBIfam" id="NF002881">
    <property type="entry name" value="PRK03343.1"/>
    <property type="match status" value="1"/>
</dbReference>
<comment type="subcellular location">
    <subcellularLocation>
        <location evidence="2 11">Cytoplasm</location>
    </subcellularLocation>
</comment>
<reference evidence="12" key="1">
    <citation type="submission" date="2022-10" db="EMBL/GenBank/DDBJ databases">
        <title>Chitiniphilus purpureus sp. nov., a novel chitin-degrading bacterium isolated from crawfish pond sediment.</title>
        <authorList>
            <person name="Li K."/>
        </authorList>
    </citation>
    <scope>NUCLEOTIDE SEQUENCE</scope>
    <source>
        <strain evidence="12">CD1</strain>
    </source>
</reference>
<name>A0ABY6DPR8_9NEIS</name>
<comment type="pathway">
    <text evidence="3 11">Carbohydrate degradation; pentose phosphate pathway; D-glyceraldehyde 3-phosphate and beta-D-fructose 6-phosphate from D-ribose 5-phosphate and D-xylulose 5-phosphate (non-oxidative stage): step 2/3.</text>
</comment>
<evidence type="ECO:0000256" key="8">
    <source>
        <dbReference type="ARBA" id="ARBA00023126"/>
    </source>
</evidence>
<dbReference type="SUPFAM" id="SSF51569">
    <property type="entry name" value="Aldolase"/>
    <property type="match status" value="1"/>
</dbReference>
<evidence type="ECO:0000256" key="6">
    <source>
        <dbReference type="ARBA" id="ARBA00022490"/>
    </source>
</evidence>
<organism evidence="12 13">
    <name type="scientific">Chitiniphilus purpureus</name>
    <dbReference type="NCBI Taxonomy" id="2981137"/>
    <lineage>
        <taxon>Bacteria</taxon>
        <taxon>Pseudomonadati</taxon>
        <taxon>Pseudomonadota</taxon>
        <taxon>Betaproteobacteria</taxon>
        <taxon>Neisseriales</taxon>
        <taxon>Chitinibacteraceae</taxon>
        <taxon>Chitiniphilus</taxon>
    </lineage>
</organism>
<dbReference type="NCBIfam" id="TIGR00876">
    <property type="entry name" value="tal_mycobact"/>
    <property type="match status" value="1"/>
</dbReference>
<evidence type="ECO:0000256" key="4">
    <source>
        <dbReference type="ARBA" id="ARBA00008426"/>
    </source>
</evidence>
<keyword evidence="8 11" id="KW-0570">Pentose shunt</keyword>
<dbReference type="EC" id="2.2.1.2" evidence="5 11"/>
<keyword evidence="13" id="KW-1185">Reference proteome</keyword>
<evidence type="ECO:0000256" key="7">
    <source>
        <dbReference type="ARBA" id="ARBA00022679"/>
    </source>
</evidence>
<dbReference type="PANTHER" id="PTHR10683:SF31">
    <property type="entry name" value="TRANSALDOLASE"/>
    <property type="match status" value="1"/>
</dbReference>